<name>Q9G468_BRAJU</name>
<sequence>MQQMPLKKQLKMLVKSS</sequence>
<accession>Q9G468</accession>
<evidence type="ECO:0000313" key="1">
    <source>
        <dbReference type="EMBL" id="AAG39440.1"/>
    </source>
</evidence>
<proteinExistence type="predicted"/>
<geneLocation type="mitochondrion" evidence="1"/>
<dbReference type="AlphaFoldDB" id="Q9G468"/>
<organism evidence="1">
    <name type="scientific">Brassica juncea</name>
    <name type="common">Indian mustard</name>
    <name type="synonym">Sinapis juncea</name>
    <dbReference type="NCBI Taxonomy" id="3707"/>
    <lineage>
        <taxon>Eukaryota</taxon>
        <taxon>Viridiplantae</taxon>
        <taxon>Streptophyta</taxon>
        <taxon>Embryophyta</taxon>
        <taxon>Tracheophyta</taxon>
        <taxon>Spermatophyta</taxon>
        <taxon>Magnoliopsida</taxon>
        <taxon>eudicotyledons</taxon>
        <taxon>Gunneridae</taxon>
        <taxon>Pentapetalae</taxon>
        <taxon>rosids</taxon>
        <taxon>malvids</taxon>
        <taxon>Brassicales</taxon>
        <taxon>Brassicaceae</taxon>
        <taxon>Brassiceae</taxon>
        <taxon>Brassica</taxon>
    </lineage>
</organism>
<protein>
    <submittedName>
        <fullName evidence="1">Uncharacterized protein</fullName>
    </submittedName>
</protein>
<keyword evidence="1" id="KW-0496">Mitochondrion</keyword>
<dbReference type="EMBL" id="AF298549">
    <property type="protein sequence ID" value="AAG39440.1"/>
    <property type="molecule type" value="Genomic_DNA"/>
</dbReference>
<reference evidence="1" key="1">
    <citation type="submission" date="2000-08" db="EMBL/GenBank/DDBJ databases">
        <title>A specific mtDNA fragment related to cytoplasmic male sterility in tuber mustard.</title>
        <authorList>
            <person name="Chen X.J."/>
            <person name="Zhang Y.Z."/>
            <person name="Chen Z.J."/>
            <person name="Jin Y."/>
        </authorList>
    </citation>
    <scope>NUCLEOTIDE SEQUENCE</scope>
</reference>